<feature type="region of interest" description="Disordered" evidence="1">
    <location>
        <begin position="75"/>
        <end position="187"/>
    </location>
</feature>
<sequence length="276" mass="30730">MSTDDADNVQTPLNGSSGTDLHTPAADVSAANAPANAAAVEEFKKMFATYKKRSEEQDKLVSTLTKQVETLTARTRAIHPRGTTKVCGKRLDFATPLNRPGAAQERPLGQNPSEKSPVEKGNPESPPPPAKASEDNGVEQVDLDPSDVSNNTDEDADRHPRKTRSRFTRESSPFDKPMTEEEEILYWNEQEELTEKQTELTRRRRTLVTTSMSITRGKNSKEHIITRSAQTRAEPRVIRGLATKDMTKTPSASSTNPEDTPRLTARSWERGWPRSY</sequence>
<feature type="region of interest" description="Disordered" evidence="1">
    <location>
        <begin position="211"/>
        <end position="276"/>
    </location>
</feature>
<evidence type="ECO:0000256" key="1">
    <source>
        <dbReference type="SAM" id="MobiDB-lite"/>
    </source>
</evidence>
<proteinExistence type="predicted"/>
<feature type="region of interest" description="Disordered" evidence="1">
    <location>
        <begin position="1"/>
        <end position="29"/>
    </location>
</feature>
<accession>A0A8S9GCA8</accession>
<feature type="compositionally biased region" description="Basic and acidic residues" evidence="1">
    <location>
        <begin position="167"/>
        <end position="179"/>
    </location>
</feature>
<feature type="compositionally biased region" description="Basic and acidic residues" evidence="1">
    <location>
        <begin position="267"/>
        <end position="276"/>
    </location>
</feature>
<dbReference type="Proteomes" id="UP000712281">
    <property type="component" value="Unassembled WGS sequence"/>
</dbReference>
<feature type="compositionally biased region" description="Polar residues" evidence="1">
    <location>
        <begin position="248"/>
        <end position="258"/>
    </location>
</feature>
<protein>
    <submittedName>
        <fullName evidence="2">Uncharacterized protein</fullName>
    </submittedName>
</protein>
<reference evidence="2" key="1">
    <citation type="submission" date="2019-12" db="EMBL/GenBank/DDBJ databases">
        <title>Genome sequencing and annotation of Brassica cretica.</title>
        <authorList>
            <person name="Studholme D.J."/>
            <person name="Sarris P.F."/>
        </authorList>
    </citation>
    <scope>NUCLEOTIDE SEQUENCE</scope>
    <source>
        <strain evidence="2">PFS-001/15</strain>
        <tissue evidence="2">Leaf</tissue>
    </source>
</reference>
<feature type="compositionally biased region" description="Polar residues" evidence="1">
    <location>
        <begin position="8"/>
        <end position="20"/>
    </location>
</feature>
<dbReference type="AlphaFoldDB" id="A0A8S9GCA8"/>
<dbReference type="EMBL" id="QGKW02002005">
    <property type="protein sequence ID" value="KAF2542018.1"/>
    <property type="molecule type" value="Genomic_DNA"/>
</dbReference>
<gene>
    <name evidence="2" type="ORF">F2Q68_00030478</name>
</gene>
<evidence type="ECO:0000313" key="2">
    <source>
        <dbReference type="EMBL" id="KAF2542018.1"/>
    </source>
</evidence>
<organism evidence="2 3">
    <name type="scientific">Brassica cretica</name>
    <name type="common">Mustard</name>
    <dbReference type="NCBI Taxonomy" id="69181"/>
    <lineage>
        <taxon>Eukaryota</taxon>
        <taxon>Viridiplantae</taxon>
        <taxon>Streptophyta</taxon>
        <taxon>Embryophyta</taxon>
        <taxon>Tracheophyta</taxon>
        <taxon>Spermatophyta</taxon>
        <taxon>Magnoliopsida</taxon>
        <taxon>eudicotyledons</taxon>
        <taxon>Gunneridae</taxon>
        <taxon>Pentapetalae</taxon>
        <taxon>rosids</taxon>
        <taxon>malvids</taxon>
        <taxon>Brassicales</taxon>
        <taxon>Brassicaceae</taxon>
        <taxon>Brassiceae</taxon>
        <taxon>Brassica</taxon>
    </lineage>
</organism>
<comment type="caution">
    <text evidence="2">The sequence shown here is derived from an EMBL/GenBank/DDBJ whole genome shotgun (WGS) entry which is preliminary data.</text>
</comment>
<name>A0A8S9GCA8_BRACR</name>
<evidence type="ECO:0000313" key="3">
    <source>
        <dbReference type="Proteomes" id="UP000712281"/>
    </source>
</evidence>